<gene>
    <name evidence="2" type="ORF">M404DRAFT_936375</name>
</gene>
<reference evidence="3" key="2">
    <citation type="submission" date="2015-01" db="EMBL/GenBank/DDBJ databases">
        <title>Evolutionary Origins and Diversification of the Mycorrhizal Mutualists.</title>
        <authorList>
            <consortium name="DOE Joint Genome Institute"/>
            <consortium name="Mycorrhizal Genomics Consortium"/>
            <person name="Kohler A."/>
            <person name="Kuo A."/>
            <person name="Nagy L.G."/>
            <person name="Floudas D."/>
            <person name="Copeland A."/>
            <person name="Barry K.W."/>
            <person name="Cichocki N."/>
            <person name="Veneault-Fourrey C."/>
            <person name="LaButti K."/>
            <person name="Lindquist E.A."/>
            <person name="Lipzen A."/>
            <person name="Lundell T."/>
            <person name="Morin E."/>
            <person name="Murat C."/>
            <person name="Riley R."/>
            <person name="Ohm R."/>
            <person name="Sun H."/>
            <person name="Tunlid A."/>
            <person name="Henrissat B."/>
            <person name="Grigoriev I.V."/>
            <person name="Hibbett D.S."/>
            <person name="Martin F."/>
        </authorList>
    </citation>
    <scope>NUCLEOTIDE SEQUENCE [LARGE SCALE GENOMIC DNA]</scope>
    <source>
        <strain evidence="3">Marx 270</strain>
    </source>
</reference>
<dbReference type="EMBL" id="KN832075">
    <property type="protein sequence ID" value="KIN95134.1"/>
    <property type="molecule type" value="Genomic_DNA"/>
</dbReference>
<dbReference type="OrthoDB" id="3245923at2759"/>
<feature type="compositionally biased region" description="Basic and acidic residues" evidence="1">
    <location>
        <begin position="156"/>
        <end position="169"/>
    </location>
</feature>
<dbReference type="Proteomes" id="UP000054217">
    <property type="component" value="Unassembled WGS sequence"/>
</dbReference>
<dbReference type="HOGENOM" id="CLU_1579167_0_0_1"/>
<keyword evidence="3" id="KW-1185">Reference proteome</keyword>
<evidence type="ECO:0000256" key="1">
    <source>
        <dbReference type="SAM" id="MobiDB-lite"/>
    </source>
</evidence>
<proteinExistence type="predicted"/>
<evidence type="ECO:0000313" key="3">
    <source>
        <dbReference type="Proteomes" id="UP000054217"/>
    </source>
</evidence>
<dbReference type="AlphaFoldDB" id="A0A0C3N237"/>
<dbReference type="InParanoid" id="A0A0C3N237"/>
<sequence length="169" mass="18426">MSQSRFIYQVDWWWPLLINIPDSALDAYLHAIRINLYISEVCHVISQQLQLLKNAQATGGQLPTAPGPQDVHPNAYANPSTLPPGLSGPLLLLQSTSTHPLLRSHSRGPGNNDSLHLPPPPVPVSHASPPFRGPPPPVSIDELRHPTSHTPLAPMDIHHPHHCDFSGPS</sequence>
<accession>A0A0C3N237</accession>
<evidence type="ECO:0000313" key="2">
    <source>
        <dbReference type="EMBL" id="KIN95134.1"/>
    </source>
</evidence>
<dbReference type="STRING" id="870435.A0A0C3N237"/>
<organism evidence="2 3">
    <name type="scientific">Pisolithus tinctorius Marx 270</name>
    <dbReference type="NCBI Taxonomy" id="870435"/>
    <lineage>
        <taxon>Eukaryota</taxon>
        <taxon>Fungi</taxon>
        <taxon>Dikarya</taxon>
        <taxon>Basidiomycota</taxon>
        <taxon>Agaricomycotina</taxon>
        <taxon>Agaricomycetes</taxon>
        <taxon>Agaricomycetidae</taxon>
        <taxon>Boletales</taxon>
        <taxon>Sclerodermatineae</taxon>
        <taxon>Pisolithaceae</taxon>
        <taxon>Pisolithus</taxon>
    </lineage>
</organism>
<protein>
    <submittedName>
        <fullName evidence="2">Uncharacterized protein</fullName>
    </submittedName>
</protein>
<feature type="region of interest" description="Disordered" evidence="1">
    <location>
        <begin position="60"/>
        <end position="80"/>
    </location>
</feature>
<reference evidence="2 3" key="1">
    <citation type="submission" date="2014-04" db="EMBL/GenBank/DDBJ databases">
        <authorList>
            <consortium name="DOE Joint Genome Institute"/>
            <person name="Kuo A."/>
            <person name="Kohler A."/>
            <person name="Costa M.D."/>
            <person name="Nagy L.G."/>
            <person name="Floudas D."/>
            <person name="Copeland A."/>
            <person name="Barry K.W."/>
            <person name="Cichocki N."/>
            <person name="Veneault-Fourrey C."/>
            <person name="LaButti K."/>
            <person name="Lindquist E.A."/>
            <person name="Lipzen A."/>
            <person name="Lundell T."/>
            <person name="Morin E."/>
            <person name="Murat C."/>
            <person name="Sun H."/>
            <person name="Tunlid A."/>
            <person name="Henrissat B."/>
            <person name="Grigoriev I.V."/>
            <person name="Hibbett D.S."/>
            <person name="Martin F."/>
            <person name="Nordberg H.P."/>
            <person name="Cantor M.N."/>
            <person name="Hua S.X."/>
        </authorList>
    </citation>
    <scope>NUCLEOTIDE SEQUENCE [LARGE SCALE GENOMIC DNA]</scope>
    <source>
        <strain evidence="2 3">Marx 270</strain>
    </source>
</reference>
<feature type="region of interest" description="Disordered" evidence="1">
    <location>
        <begin position="100"/>
        <end position="169"/>
    </location>
</feature>
<name>A0A0C3N237_PISTI</name>